<sequence length="206" mass="23673">MEDESLFKELDTFEELQSPFLLFPVLHRELESLNRLKRNREKSILVSSVLSGLHLGEERPGPEERLDLSGKRLGKSLDNPLADQLCSKLESSPMDSESRQQLLGLMLERRESVNLQMSRDGYLLALFELENPQISAVKINTGLYCQELYLLRLYEKLKEMALKFKQKIQDTRSEKDTVLMGKSTELQHGVTYIENCASILKTTPLK</sequence>
<reference evidence="1" key="1">
    <citation type="submission" date="2018-05" db="EMBL/GenBank/DDBJ databases">
        <authorList>
            <person name="Lanie J.A."/>
            <person name="Ng W.-L."/>
            <person name="Kazmierczak K.M."/>
            <person name="Andrzejewski T.M."/>
            <person name="Davidsen T.M."/>
            <person name="Wayne K.J."/>
            <person name="Tettelin H."/>
            <person name="Glass J.I."/>
            <person name="Rusch D."/>
            <person name="Podicherti R."/>
            <person name="Tsui H.-C.T."/>
            <person name="Winkler M.E."/>
        </authorList>
    </citation>
    <scope>NUCLEOTIDE SEQUENCE</scope>
</reference>
<gene>
    <name evidence="1" type="ORF">METZ01_LOCUS447258</name>
</gene>
<evidence type="ECO:0000313" key="1">
    <source>
        <dbReference type="EMBL" id="SVD94404.1"/>
    </source>
</evidence>
<accession>A0A382ZFU2</accession>
<proteinExistence type="predicted"/>
<protein>
    <submittedName>
        <fullName evidence="1">Uncharacterized protein</fullName>
    </submittedName>
</protein>
<name>A0A382ZFU2_9ZZZZ</name>
<organism evidence="1">
    <name type="scientific">marine metagenome</name>
    <dbReference type="NCBI Taxonomy" id="408172"/>
    <lineage>
        <taxon>unclassified sequences</taxon>
        <taxon>metagenomes</taxon>
        <taxon>ecological metagenomes</taxon>
    </lineage>
</organism>
<dbReference type="AlphaFoldDB" id="A0A382ZFU2"/>
<dbReference type="EMBL" id="UINC01183582">
    <property type="protein sequence ID" value="SVD94404.1"/>
    <property type="molecule type" value="Genomic_DNA"/>
</dbReference>